<dbReference type="EMBL" id="JACEIK010008098">
    <property type="protein sequence ID" value="MCE3051010.1"/>
    <property type="molecule type" value="Genomic_DNA"/>
</dbReference>
<evidence type="ECO:0000313" key="1">
    <source>
        <dbReference type="EMBL" id="MCE3051010.1"/>
    </source>
</evidence>
<feature type="non-terminal residue" evidence="1">
    <location>
        <position position="87"/>
    </location>
</feature>
<reference evidence="1 2" key="1">
    <citation type="journal article" date="2021" name="BMC Genomics">
        <title>Datura genome reveals duplications of psychoactive alkaloid biosynthetic genes and high mutation rate following tissue culture.</title>
        <authorList>
            <person name="Rajewski A."/>
            <person name="Carter-House D."/>
            <person name="Stajich J."/>
            <person name="Litt A."/>
        </authorList>
    </citation>
    <scope>NUCLEOTIDE SEQUENCE [LARGE SCALE GENOMIC DNA]</scope>
    <source>
        <strain evidence="1">AR-01</strain>
    </source>
</reference>
<protein>
    <submittedName>
        <fullName evidence="1">Uncharacterized protein</fullName>
    </submittedName>
</protein>
<dbReference type="Proteomes" id="UP000823775">
    <property type="component" value="Unassembled WGS sequence"/>
</dbReference>
<keyword evidence="2" id="KW-1185">Reference proteome</keyword>
<comment type="caution">
    <text evidence="1">The sequence shown here is derived from an EMBL/GenBank/DDBJ whole genome shotgun (WGS) entry which is preliminary data.</text>
</comment>
<name>A0ABS8WNC9_DATST</name>
<feature type="non-terminal residue" evidence="1">
    <location>
        <position position="1"/>
    </location>
</feature>
<sequence length="87" mass="9660">RPIFGRWKPLPRCSFQCRVTSAAPRRQCLAPTNAQEKARVAPSHAQESGRVVHANAQGRWAPRAWPCVIVAARRTSCSACLARLIVR</sequence>
<accession>A0ABS8WNC9</accession>
<gene>
    <name evidence="1" type="ORF">HAX54_048740</name>
</gene>
<evidence type="ECO:0000313" key="2">
    <source>
        <dbReference type="Proteomes" id="UP000823775"/>
    </source>
</evidence>
<proteinExistence type="predicted"/>
<organism evidence="1 2">
    <name type="scientific">Datura stramonium</name>
    <name type="common">Jimsonweed</name>
    <name type="synonym">Common thornapple</name>
    <dbReference type="NCBI Taxonomy" id="4076"/>
    <lineage>
        <taxon>Eukaryota</taxon>
        <taxon>Viridiplantae</taxon>
        <taxon>Streptophyta</taxon>
        <taxon>Embryophyta</taxon>
        <taxon>Tracheophyta</taxon>
        <taxon>Spermatophyta</taxon>
        <taxon>Magnoliopsida</taxon>
        <taxon>eudicotyledons</taxon>
        <taxon>Gunneridae</taxon>
        <taxon>Pentapetalae</taxon>
        <taxon>asterids</taxon>
        <taxon>lamiids</taxon>
        <taxon>Solanales</taxon>
        <taxon>Solanaceae</taxon>
        <taxon>Solanoideae</taxon>
        <taxon>Datureae</taxon>
        <taxon>Datura</taxon>
    </lineage>
</organism>